<accession>E6QUP5</accession>
<name>E6QUP5_9ZZZZ</name>
<protein>
    <recommendedName>
        <fullName evidence="3">bis(5'-nucleosyl)-tetraphosphatase (symmetrical)</fullName>
        <ecNumber evidence="3">3.6.1.41</ecNumber>
    </recommendedName>
    <alternativeName>
        <fullName evidence="6">Ap4A hydrolase</fullName>
    </alternativeName>
    <alternativeName>
        <fullName evidence="5">Diadenosine 5',5'''-P1,P4-tetraphosphate pyrophosphohydrolase</fullName>
    </alternativeName>
    <alternativeName>
        <fullName evidence="7">Diadenosine tetraphosphatase</fullName>
    </alternativeName>
</protein>
<reference evidence="10" key="1">
    <citation type="submission" date="2009-10" db="EMBL/GenBank/DDBJ databases">
        <title>Diversity of trophic interactions inside an arsenic-rich microbial ecosystem.</title>
        <authorList>
            <person name="Bertin P.N."/>
            <person name="Heinrich-Salmeron A."/>
            <person name="Pelletier E."/>
            <person name="Goulhen-Chollet F."/>
            <person name="Arsene-Ploetze F."/>
            <person name="Gallien S."/>
            <person name="Calteau A."/>
            <person name="Vallenet D."/>
            <person name="Casiot C."/>
            <person name="Chane-Woon-Ming B."/>
            <person name="Giloteaux L."/>
            <person name="Barakat M."/>
            <person name="Bonnefoy V."/>
            <person name="Bruneel O."/>
            <person name="Chandler M."/>
            <person name="Cleiss J."/>
            <person name="Duran R."/>
            <person name="Elbaz-Poulichet F."/>
            <person name="Fonknechten N."/>
            <person name="Lauga B."/>
            <person name="Mornico D."/>
            <person name="Ortet P."/>
            <person name="Schaeffer C."/>
            <person name="Siguier P."/>
            <person name="Alexander Thil Smith A."/>
            <person name="Van Dorsselaer A."/>
            <person name="Weissenbach J."/>
            <person name="Medigue C."/>
            <person name="Le Paslier D."/>
        </authorList>
    </citation>
    <scope>NUCLEOTIDE SEQUENCE</scope>
</reference>
<dbReference type="EMBL" id="CABR01000114">
    <property type="protein sequence ID" value="CBI10968.1"/>
    <property type="molecule type" value="Genomic_DNA"/>
</dbReference>
<sequence>MSSYAIGDLQGCFGALILMLERIRFNPQQDKIFLLGDLVNRGLDSLKVLRWARDHHIHGVLGNHDLHLLSLAEGYTNNHSGDTLQAILDAPDRHELLYWLRHLPLARIEQGYLLVHAGVLPQWTVAQTLSLSQEVESALQGTHYRNFLQEMYGNLPDRWDDSLTGISRLRVIANAMTRLRFCTPDGTMDFKSKGDPQHAPAGYLPWFQVPERRTLGTPIIFGHWSALGLQIHSDSIALDTGCLWGGKLSAIRLEDQHLFQIDCAGLAGTKRLR</sequence>
<evidence type="ECO:0000259" key="9">
    <source>
        <dbReference type="Pfam" id="PF00149"/>
    </source>
</evidence>
<comment type="caution">
    <text evidence="10">The sequence shown here is derived from an EMBL/GenBank/DDBJ whole genome shotgun (WGS) entry which is preliminary data.</text>
</comment>
<dbReference type="Gene3D" id="3.60.21.10">
    <property type="match status" value="1"/>
</dbReference>
<dbReference type="HAMAP" id="MF_00199">
    <property type="entry name" value="ApaH"/>
    <property type="match status" value="1"/>
</dbReference>
<evidence type="ECO:0000256" key="4">
    <source>
        <dbReference type="ARBA" id="ARBA00022801"/>
    </source>
</evidence>
<dbReference type="GO" id="GO:0008803">
    <property type="term" value="F:bis(5'-nucleosyl)-tetraphosphatase (symmetrical) activity"/>
    <property type="evidence" value="ECO:0007669"/>
    <property type="project" value="UniProtKB-EC"/>
</dbReference>
<dbReference type="SUPFAM" id="SSF56300">
    <property type="entry name" value="Metallo-dependent phosphatases"/>
    <property type="match status" value="1"/>
</dbReference>
<comment type="function">
    <text evidence="1">Hydrolyzes diadenosine 5',5'''-P1,P4-tetraphosphate to yield ADP.</text>
</comment>
<evidence type="ECO:0000256" key="6">
    <source>
        <dbReference type="ARBA" id="ARBA00032248"/>
    </source>
</evidence>
<keyword evidence="4 10" id="KW-0378">Hydrolase</keyword>
<dbReference type="InterPro" id="IPR004843">
    <property type="entry name" value="Calcineurin-like_PHP"/>
</dbReference>
<evidence type="ECO:0000256" key="2">
    <source>
        <dbReference type="ARBA" id="ARBA00005419"/>
    </source>
</evidence>
<dbReference type="NCBIfam" id="NF001204">
    <property type="entry name" value="PRK00166.1"/>
    <property type="match status" value="1"/>
</dbReference>
<dbReference type="PIRSF" id="PIRSF000903">
    <property type="entry name" value="B5n-ttraPtase_sm"/>
    <property type="match status" value="1"/>
</dbReference>
<evidence type="ECO:0000256" key="8">
    <source>
        <dbReference type="ARBA" id="ARBA00049417"/>
    </source>
</evidence>
<dbReference type="PANTHER" id="PTHR40942:SF4">
    <property type="entry name" value="CYTOCHROME C5"/>
    <property type="match status" value="1"/>
</dbReference>
<dbReference type="Pfam" id="PF00149">
    <property type="entry name" value="Metallophos"/>
    <property type="match status" value="1"/>
</dbReference>
<feature type="domain" description="Calcineurin-like phosphoesterase" evidence="9">
    <location>
        <begin position="4"/>
        <end position="157"/>
    </location>
</feature>
<organism evidence="10">
    <name type="scientific">mine drainage metagenome</name>
    <dbReference type="NCBI Taxonomy" id="410659"/>
    <lineage>
        <taxon>unclassified sequences</taxon>
        <taxon>metagenomes</taxon>
        <taxon>ecological metagenomes</taxon>
    </lineage>
</organism>
<dbReference type="AlphaFoldDB" id="E6QUP5"/>
<dbReference type="EC" id="3.6.1.41" evidence="3"/>
<comment type="similarity">
    <text evidence="2">Belongs to the Ap4A hydrolase family.</text>
</comment>
<proteinExistence type="inferred from homology"/>
<evidence type="ECO:0000256" key="1">
    <source>
        <dbReference type="ARBA" id="ARBA00003413"/>
    </source>
</evidence>
<dbReference type="PANTHER" id="PTHR40942">
    <property type="match status" value="1"/>
</dbReference>
<gene>
    <name evidence="10" type="primary">apaH</name>
    <name evidence="10" type="ORF">CARN7_1771</name>
</gene>
<evidence type="ECO:0000256" key="5">
    <source>
        <dbReference type="ARBA" id="ARBA00031248"/>
    </source>
</evidence>
<dbReference type="NCBIfam" id="TIGR00668">
    <property type="entry name" value="apaH"/>
    <property type="match status" value="1"/>
</dbReference>
<dbReference type="InterPro" id="IPR029052">
    <property type="entry name" value="Metallo-depent_PP-like"/>
</dbReference>
<evidence type="ECO:0000313" key="10">
    <source>
        <dbReference type="EMBL" id="CBI10968.1"/>
    </source>
</evidence>
<dbReference type="CDD" id="cd07422">
    <property type="entry name" value="MPP_ApaH"/>
    <property type="match status" value="1"/>
</dbReference>
<comment type="catalytic activity">
    <reaction evidence="8">
        <text>P(1),P(4)-bis(5'-adenosyl) tetraphosphate + H2O = 2 ADP + 2 H(+)</text>
        <dbReference type="Rhea" id="RHEA:24252"/>
        <dbReference type="ChEBI" id="CHEBI:15377"/>
        <dbReference type="ChEBI" id="CHEBI:15378"/>
        <dbReference type="ChEBI" id="CHEBI:58141"/>
        <dbReference type="ChEBI" id="CHEBI:456216"/>
        <dbReference type="EC" id="3.6.1.41"/>
    </reaction>
</comment>
<evidence type="ECO:0000256" key="3">
    <source>
        <dbReference type="ARBA" id="ARBA00012506"/>
    </source>
</evidence>
<dbReference type="InterPro" id="IPR004617">
    <property type="entry name" value="ApaH"/>
</dbReference>
<evidence type="ECO:0000256" key="7">
    <source>
        <dbReference type="ARBA" id="ARBA00033210"/>
    </source>
</evidence>